<dbReference type="GO" id="GO:0008270">
    <property type="term" value="F:zinc ion binding"/>
    <property type="evidence" value="ECO:0007669"/>
    <property type="project" value="UniProtKB-KW"/>
</dbReference>
<keyword evidence="7" id="KW-1185">Reference proteome</keyword>
<dbReference type="Gene3D" id="3.40.50.300">
    <property type="entry name" value="P-loop containing nucleotide triphosphate hydrolases"/>
    <property type="match status" value="1"/>
</dbReference>
<dbReference type="GeneID" id="36341674"/>
<keyword evidence="3" id="KW-0862">Zinc</keyword>
<evidence type="ECO:0000256" key="1">
    <source>
        <dbReference type="ARBA" id="ARBA00022771"/>
    </source>
</evidence>
<dbReference type="PANTHER" id="PTHR45865:SF1">
    <property type="entry name" value="E3 UBIQUITIN-PROTEIN LIGASE SHPRH"/>
    <property type="match status" value="1"/>
</dbReference>
<dbReference type="PANTHER" id="PTHR45865">
    <property type="entry name" value="E3 UBIQUITIN-PROTEIN LIGASE SHPRH FAMILY MEMBER"/>
    <property type="match status" value="1"/>
</dbReference>
<dbReference type="GO" id="GO:0005524">
    <property type="term" value="F:ATP binding"/>
    <property type="evidence" value="ECO:0007669"/>
    <property type="project" value="InterPro"/>
</dbReference>
<dbReference type="InterPro" id="IPR048686">
    <property type="entry name" value="SHPRH_helical_1st"/>
</dbReference>
<keyword evidence="2" id="KW-0378">Hydrolase</keyword>
<evidence type="ECO:0000256" key="2">
    <source>
        <dbReference type="ARBA" id="ARBA00022801"/>
    </source>
</evidence>
<dbReference type="CDD" id="cd18793">
    <property type="entry name" value="SF2_C_SNF"/>
    <property type="match status" value="1"/>
</dbReference>
<dbReference type="CTD" id="36341674"/>
<evidence type="ECO:0000313" key="7">
    <source>
        <dbReference type="Proteomes" id="UP000019149"/>
    </source>
</evidence>
<dbReference type="InterPro" id="IPR027417">
    <property type="entry name" value="P-loop_NTPase"/>
</dbReference>
<dbReference type="InterPro" id="IPR014001">
    <property type="entry name" value="Helicase_ATP-bd"/>
</dbReference>
<evidence type="ECO:0000259" key="5">
    <source>
        <dbReference type="PROSITE" id="PS50089"/>
    </source>
</evidence>
<name>W6UEB5_ECHGR</name>
<dbReference type="PROSITE" id="PS50089">
    <property type="entry name" value="ZF_RING_2"/>
    <property type="match status" value="1"/>
</dbReference>
<dbReference type="InterPro" id="IPR038718">
    <property type="entry name" value="SNF2-like_sf"/>
</dbReference>
<dbReference type="InterPro" id="IPR001650">
    <property type="entry name" value="Helicase_C-like"/>
</dbReference>
<dbReference type="GO" id="GO:0061630">
    <property type="term" value="F:ubiquitin protein ligase activity"/>
    <property type="evidence" value="ECO:0007669"/>
    <property type="project" value="TreeGrafter"/>
</dbReference>
<dbReference type="SUPFAM" id="SSF52540">
    <property type="entry name" value="P-loop containing nucleoside triphosphate hydrolases"/>
    <property type="match status" value="2"/>
</dbReference>
<dbReference type="InterPro" id="IPR001841">
    <property type="entry name" value="Znf_RING"/>
</dbReference>
<dbReference type="GO" id="GO:0006974">
    <property type="term" value="P:DNA damage response"/>
    <property type="evidence" value="ECO:0007669"/>
    <property type="project" value="TreeGrafter"/>
</dbReference>
<dbReference type="InterPro" id="IPR013083">
    <property type="entry name" value="Znf_RING/FYVE/PHD"/>
</dbReference>
<evidence type="ECO:0000256" key="3">
    <source>
        <dbReference type="ARBA" id="ARBA00022833"/>
    </source>
</evidence>
<dbReference type="OMA" id="ASHVHNI"/>
<dbReference type="SUPFAM" id="SSF57903">
    <property type="entry name" value="FYVE/PHD zinc finger"/>
    <property type="match status" value="1"/>
</dbReference>
<evidence type="ECO:0000256" key="4">
    <source>
        <dbReference type="PROSITE-ProRule" id="PRU00175"/>
    </source>
</evidence>
<feature type="domain" description="RING-type" evidence="5">
    <location>
        <begin position="1316"/>
        <end position="1363"/>
    </location>
</feature>
<sequence length="1593" mass="179254">MRRKSLPRFLSKRAQAARFFVHIRVPSPPSSVEPKQPRKRSKNLPDVKFDLSRTYDHSVAIQMCAEIPSNSICLQSLSLPFSSSLLSYFSQSRRADIYFSSSPRMALCFEAPESRERVVLNADFPNLSFILFGLSSTSLSLYGRVVAQSLEVDVIVRSSAIFTTSNFIQYAISSQQFEKIFSFITLQIWPQDGTLDELRLPLFSDLSETQEEFIASLDSVYTAVQHTHLVESSWWNDPNICQPKEIKIDLLPYQVDAIRWMIFREKNCLPVVDPKWLSPYFVRINEDNLFFSTLTGQNPFFNSFTTAVPEVPSDSCLGGILADEMGLGKTLEVISLIIHRPCPSDITTAPLYDLKLEADLEGVFAFDAGTVVELEMYEDEEDTDATVAMVEESVFCVCGGVGDGNRDLTLISCSVCNSSNLQHEECVQFRRRIDTSAGESLWLKYICPLCWNHLRVHSKATLVVSPDHIWRQWQDELQKHVDLSHLKVLIYEGLNSPPIRLSTSTPSQQQSSFELDPDFVFTPNFVQPGELASADVVLTTYTVLQRELGWASVSAEQRVGEGHRPTLRTAQRYLAPPSPLACVIWWRICLDEAQMAENVTSKIARMLSEVEAVHRWCVTGTPAEKSLFDFYGLLAYLRLEPFACRHYWNALLYQPFVHALRSSSSSTNLSDTLFVRLLSRLLWRNTKSLVGSQLRLPTIYQQIHWVDFTSVERYIHDRTLSDCADALQQMLAEAPDFDLDAPLAALPGNLHWRLVAMVTRARQACTHASLVVIHSSTGGGGGGGRCTGFRASSDPTLQVSKNAKFQGTGCANMTEVIRKVVDEVHQECETSYRTWVFNKNGAAACFILQQKYLEAAMCYREVLRTAIGLESRYGVLSDWSQRLHSITNLHWLIQCHGVPLEKSSSCVEKKTKKIEEEEEGEMVGTSVDGCENSNELPTWGKLDPRVDRDLVWKARLLRIDYLKTHSRLLSKAREKLDPIVSRVEKLLDRPPDFPSSIEGSLTHPWLTWLHEGLEILASSNILDQLPLMVESSLQGRCSQFRTTLLHTRSGAGFKAVLLVEVKSALDARQRLREAMAPLDQTWNCFLKNGEVDRSVLQRYYICCCTRDTTNQNVKSPRKRTKKSTESKCAYCLASEALQAYRQVLNQEKPATSARAQKRAILEGLLEDSVVEDDTALLSGDLTAVGLVNPLTVALQTVATQVSRLQDERNWIKLMAARLDTLIQLLFRELLCHGRVQMLTKEWWNVHDETEQFVVRLQATSPTDMAFIKPEEVESQLHQHSVDALANWTTLQGRLSHLAFLRNALQQHHTASSTLECPTCLQAQSPSRPTFVLLAGCWHSLCLPCHQQIQAHSVSSQRRCPLCRKPFETATSNATKRRPLTLLHFDGGGRKLQSKQEEEEEAKNEIPIKGDHSSKIQEVIRCLKRIKLEDAGAKAVVFSSWISVLLTIGRALEQNGIVCTSLLKPRDGGLAQFRSAESRVWVLLLPLQLGANGLNLIEANHLLLVDPVLSHGREVQAIARLHRIGQMRTCTVHRFLVRNSIETALHGISSAMATAQRNSADCIRRGTGEDRAEILQMSVSQLLDILKTDFAVSA</sequence>
<dbReference type="EMBL" id="APAU02000048">
    <property type="protein sequence ID" value="EUB59231.1"/>
    <property type="molecule type" value="Genomic_DNA"/>
</dbReference>
<keyword evidence="1 4" id="KW-0479">Metal-binding</keyword>
<organism evidence="6 7">
    <name type="scientific">Echinococcus granulosus</name>
    <name type="common">Hydatid tapeworm</name>
    <dbReference type="NCBI Taxonomy" id="6210"/>
    <lineage>
        <taxon>Eukaryota</taxon>
        <taxon>Metazoa</taxon>
        <taxon>Spiralia</taxon>
        <taxon>Lophotrochozoa</taxon>
        <taxon>Platyhelminthes</taxon>
        <taxon>Cestoda</taxon>
        <taxon>Eucestoda</taxon>
        <taxon>Cyclophyllidea</taxon>
        <taxon>Taeniidae</taxon>
        <taxon>Echinococcus</taxon>
        <taxon>Echinococcus granulosus group</taxon>
    </lineage>
</organism>
<dbReference type="GO" id="GO:0005634">
    <property type="term" value="C:nucleus"/>
    <property type="evidence" value="ECO:0007669"/>
    <property type="project" value="TreeGrafter"/>
</dbReference>
<dbReference type="STRING" id="6210.W6UEB5"/>
<dbReference type="Gene3D" id="3.30.40.10">
    <property type="entry name" value="Zinc/RING finger domain, C3HC4 (zinc finger)"/>
    <property type="match status" value="1"/>
</dbReference>
<dbReference type="OrthoDB" id="423559at2759"/>
<reference evidence="6 7" key="1">
    <citation type="journal article" date="2013" name="Nat. Genet.">
        <title>The genome of the hydatid tapeworm Echinococcus granulosus.</title>
        <authorList>
            <person name="Zheng H."/>
            <person name="Zhang W."/>
            <person name="Zhang L."/>
            <person name="Zhang Z."/>
            <person name="Li J."/>
            <person name="Lu G."/>
            <person name="Zhu Y."/>
            <person name="Wang Y."/>
            <person name="Huang Y."/>
            <person name="Liu J."/>
            <person name="Kang H."/>
            <person name="Chen J."/>
            <person name="Wang L."/>
            <person name="Chen A."/>
            <person name="Yu S."/>
            <person name="Gao Z."/>
            <person name="Jin L."/>
            <person name="Gu W."/>
            <person name="Wang Z."/>
            <person name="Zhao L."/>
            <person name="Shi B."/>
            <person name="Wen H."/>
            <person name="Lin R."/>
            <person name="Jones M.K."/>
            <person name="Brejova B."/>
            <person name="Vinar T."/>
            <person name="Zhao G."/>
            <person name="McManus D.P."/>
            <person name="Chen Z."/>
            <person name="Zhou Y."/>
            <person name="Wang S."/>
        </authorList>
    </citation>
    <scope>NUCLEOTIDE SEQUENCE [LARGE SCALE GENOMIC DNA]</scope>
</reference>
<dbReference type="GO" id="GO:0000209">
    <property type="term" value="P:protein polyubiquitination"/>
    <property type="evidence" value="ECO:0007669"/>
    <property type="project" value="TreeGrafter"/>
</dbReference>
<evidence type="ECO:0000313" key="6">
    <source>
        <dbReference type="EMBL" id="EUB59231.1"/>
    </source>
</evidence>
<dbReference type="SMART" id="SM00487">
    <property type="entry name" value="DEXDc"/>
    <property type="match status" value="1"/>
</dbReference>
<keyword evidence="1 4" id="KW-0863">Zinc-finger</keyword>
<dbReference type="Pfam" id="PF00271">
    <property type="entry name" value="Helicase_C"/>
    <property type="match status" value="1"/>
</dbReference>
<protein>
    <submittedName>
        <fullName evidence="6">E3 ubiquitin-protein ligase SHPRH</fullName>
    </submittedName>
</protein>
<dbReference type="InterPro" id="IPR011011">
    <property type="entry name" value="Znf_FYVE_PHD"/>
</dbReference>
<dbReference type="SUPFAM" id="SSF57850">
    <property type="entry name" value="RING/U-box"/>
    <property type="match status" value="1"/>
</dbReference>
<dbReference type="Proteomes" id="UP000019149">
    <property type="component" value="Unassembled WGS sequence"/>
</dbReference>
<dbReference type="InterPro" id="IPR052583">
    <property type="entry name" value="ATP-helicase/E3_Ub-Ligase"/>
</dbReference>
<dbReference type="KEGG" id="egl:EGR_05959"/>
<dbReference type="Pfam" id="PF21325">
    <property type="entry name" value="SHPRH_helical-1st"/>
    <property type="match status" value="1"/>
</dbReference>
<proteinExistence type="predicted"/>
<dbReference type="Pfam" id="PF00176">
    <property type="entry name" value="SNF2-rel_dom"/>
    <property type="match status" value="1"/>
</dbReference>
<gene>
    <name evidence="6" type="ORF">EGR_05959</name>
</gene>
<accession>W6UEB5</accession>
<dbReference type="RefSeq" id="XP_024350427.1">
    <property type="nucleotide sequence ID" value="XM_024495208.1"/>
</dbReference>
<dbReference type="InterPro" id="IPR049730">
    <property type="entry name" value="SNF2/RAD54-like_C"/>
</dbReference>
<dbReference type="GO" id="GO:0016787">
    <property type="term" value="F:hydrolase activity"/>
    <property type="evidence" value="ECO:0007669"/>
    <property type="project" value="UniProtKB-KW"/>
</dbReference>
<dbReference type="Gene3D" id="3.40.50.10810">
    <property type="entry name" value="Tandem AAA-ATPase domain"/>
    <property type="match status" value="2"/>
</dbReference>
<dbReference type="InterPro" id="IPR000330">
    <property type="entry name" value="SNF2_N"/>
</dbReference>
<comment type="caution">
    <text evidence="6">The sequence shown here is derived from an EMBL/GenBank/DDBJ whole genome shotgun (WGS) entry which is preliminary data.</text>
</comment>